<evidence type="ECO:0000256" key="13">
    <source>
        <dbReference type="ARBA" id="ARBA00023237"/>
    </source>
</evidence>
<dbReference type="Proteomes" id="UP000583127">
    <property type="component" value="Unassembled WGS sequence"/>
</dbReference>
<evidence type="ECO:0000256" key="4">
    <source>
        <dbReference type="ARBA" id="ARBA00022452"/>
    </source>
</evidence>
<evidence type="ECO:0000256" key="8">
    <source>
        <dbReference type="ARBA" id="ARBA00023047"/>
    </source>
</evidence>
<keyword evidence="4" id="KW-1134">Transmembrane beta strand</keyword>
<feature type="domain" description="SLBB" evidence="16">
    <location>
        <begin position="276"/>
        <end position="358"/>
    </location>
</feature>
<organism evidence="17 18">
    <name type="scientific">Paraburkholderia antibiotica</name>
    <dbReference type="NCBI Taxonomy" id="2728839"/>
    <lineage>
        <taxon>Bacteria</taxon>
        <taxon>Pseudomonadati</taxon>
        <taxon>Pseudomonadota</taxon>
        <taxon>Betaproteobacteria</taxon>
        <taxon>Burkholderiales</taxon>
        <taxon>Burkholderiaceae</taxon>
        <taxon>Paraburkholderia</taxon>
    </lineage>
</organism>
<dbReference type="InterPro" id="IPR049712">
    <property type="entry name" value="Poly_export"/>
</dbReference>
<dbReference type="Gene3D" id="3.10.560.10">
    <property type="entry name" value="Outer membrane lipoprotein wza domain like"/>
    <property type="match status" value="2"/>
</dbReference>
<evidence type="ECO:0000259" key="16">
    <source>
        <dbReference type="Pfam" id="PF22461"/>
    </source>
</evidence>
<dbReference type="GO" id="GO:0046930">
    <property type="term" value="C:pore complex"/>
    <property type="evidence" value="ECO:0007669"/>
    <property type="project" value="UniProtKB-KW"/>
</dbReference>
<keyword evidence="13" id="KW-0998">Cell outer membrane</keyword>
<name>A0A7X9X6N7_9BURK</name>
<dbReference type="GO" id="GO:0009279">
    <property type="term" value="C:cell outer membrane"/>
    <property type="evidence" value="ECO:0007669"/>
    <property type="project" value="UniProtKB-SubCell"/>
</dbReference>
<keyword evidence="12" id="KW-0564">Palmitate</keyword>
<evidence type="ECO:0000256" key="6">
    <source>
        <dbReference type="ARBA" id="ARBA00022692"/>
    </source>
</evidence>
<keyword evidence="18" id="KW-1185">Reference proteome</keyword>
<keyword evidence="9" id="KW-0406">Ion transport</keyword>
<reference evidence="17 18" key="1">
    <citation type="submission" date="2020-04" db="EMBL/GenBank/DDBJ databases">
        <title>Paraburkholderia sp. G-4-1-8 isolated from soil.</title>
        <authorList>
            <person name="Dahal R.H."/>
        </authorList>
    </citation>
    <scope>NUCLEOTIDE SEQUENCE [LARGE SCALE GENOMIC DNA]</scope>
    <source>
        <strain evidence="17 18">G-4-1-8</strain>
    </source>
</reference>
<dbReference type="InterPro" id="IPR054765">
    <property type="entry name" value="SLBB_dom"/>
</dbReference>
<evidence type="ECO:0000313" key="18">
    <source>
        <dbReference type="Proteomes" id="UP000583127"/>
    </source>
</evidence>
<dbReference type="GO" id="GO:0015288">
    <property type="term" value="F:porin activity"/>
    <property type="evidence" value="ECO:0007669"/>
    <property type="project" value="UniProtKB-KW"/>
</dbReference>
<evidence type="ECO:0000256" key="5">
    <source>
        <dbReference type="ARBA" id="ARBA00022597"/>
    </source>
</evidence>
<dbReference type="Pfam" id="PF22461">
    <property type="entry name" value="SLBB_2"/>
    <property type="match status" value="2"/>
</dbReference>
<dbReference type="Gene3D" id="3.30.1950.10">
    <property type="entry name" value="wza like domain"/>
    <property type="match status" value="1"/>
</dbReference>
<dbReference type="EMBL" id="JABBFZ010000009">
    <property type="protein sequence ID" value="NML32426.1"/>
    <property type="molecule type" value="Genomic_DNA"/>
</dbReference>
<accession>A0A7X9X6N7</accession>
<comment type="caution">
    <text evidence="17">The sequence shown here is derived from an EMBL/GenBank/DDBJ whole genome shotgun (WGS) entry which is preliminary data.</text>
</comment>
<evidence type="ECO:0000256" key="14">
    <source>
        <dbReference type="ARBA" id="ARBA00023288"/>
    </source>
</evidence>
<evidence type="ECO:0000256" key="9">
    <source>
        <dbReference type="ARBA" id="ARBA00023065"/>
    </source>
</evidence>
<dbReference type="PANTHER" id="PTHR33619">
    <property type="entry name" value="POLYSACCHARIDE EXPORT PROTEIN GFCE-RELATED"/>
    <property type="match status" value="1"/>
</dbReference>
<keyword evidence="7" id="KW-0732">Signal</keyword>
<dbReference type="PANTHER" id="PTHR33619:SF3">
    <property type="entry name" value="POLYSACCHARIDE EXPORT PROTEIN GFCE-RELATED"/>
    <property type="match status" value="1"/>
</dbReference>
<evidence type="ECO:0000256" key="11">
    <source>
        <dbReference type="ARBA" id="ARBA00023136"/>
    </source>
</evidence>
<protein>
    <submittedName>
        <fullName evidence="17">Sugar ABC transporter substrate-binding protein</fullName>
    </submittedName>
</protein>
<sequence>MEASRNERFIIRGHRFVLLLATLACVTLAGCAVAPGMRMSTNTGAQSSTTSGAATTEQENSPIPITDINVALIRQMRDTAAKANENEALGLAWRPAPYTIGIGDVLQITVWDHPELAAALGTQPQSVARASDPVAGFVVDQQGNLTFPYVGNLHVEGLRTDQVQQQITQKLDHVFNGPQVTVRIASFRSQQIYIDGEVHTPGAQQINDIPMTLYEAINRAGGFSTTADQSRLTLVRGGVSYPIDLQKMIASGQNPSKIVLKNGDVLRVLARDDSGVYVMGEVNRPAIAVPMKNGRLSLSDAIAQAGSLNNASADAAQLYVIRGSLNANPQVFHLDAKSPVSMILANQFDLQPEDIVYIDGNGLVRFSRVLSLLMPAINAGLTAAIVTK</sequence>
<proteinExistence type="inferred from homology"/>
<comment type="similarity">
    <text evidence="2">Belongs to the BexD/CtrA/VexA family.</text>
</comment>
<feature type="domain" description="Polysaccharide export protein N-terminal" evidence="15">
    <location>
        <begin position="95"/>
        <end position="184"/>
    </location>
</feature>
<evidence type="ECO:0000256" key="12">
    <source>
        <dbReference type="ARBA" id="ARBA00023139"/>
    </source>
</evidence>
<gene>
    <name evidence="17" type="ORF">HHL14_16480</name>
</gene>
<evidence type="ECO:0000259" key="15">
    <source>
        <dbReference type="Pfam" id="PF02563"/>
    </source>
</evidence>
<evidence type="ECO:0000256" key="10">
    <source>
        <dbReference type="ARBA" id="ARBA00023114"/>
    </source>
</evidence>
<keyword evidence="5" id="KW-0762">Sugar transport</keyword>
<dbReference type="PROSITE" id="PS51257">
    <property type="entry name" value="PROKAR_LIPOPROTEIN"/>
    <property type="match status" value="1"/>
</dbReference>
<evidence type="ECO:0000313" key="17">
    <source>
        <dbReference type="EMBL" id="NML32426.1"/>
    </source>
</evidence>
<evidence type="ECO:0000256" key="2">
    <source>
        <dbReference type="ARBA" id="ARBA00009450"/>
    </source>
</evidence>
<keyword evidence="8" id="KW-0625">Polysaccharide transport</keyword>
<keyword evidence="3" id="KW-0813">Transport</keyword>
<evidence type="ECO:0000256" key="7">
    <source>
        <dbReference type="ARBA" id="ARBA00022729"/>
    </source>
</evidence>
<keyword evidence="10" id="KW-0626">Porin</keyword>
<feature type="domain" description="SLBB" evidence="16">
    <location>
        <begin position="190"/>
        <end position="268"/>
    </location>
</feature>
<dbReference type="GO" id="GO:0006811">
    <property type="term" value="P:monoatomic ion transport"/>
    <property type="evidence" value="ECO:0007669"/>
    <property type="project" value="UniProtKB-KW"/>
</dbReference>
<keyword evidence="14" id="KW-0449">Lipoprotein</keyword>
<comment type="subcellular location">
    <subcellularLocation>
        <location evidence="1">Cell outer membrane</location>
        <topology evidence="1">Multi-pass membrane protein</topology>
    </subcellularLocation>
</comment>
<evidence type="ECO:0000256" key="1">
    <source>
        <dbReference type="ARBA" id="ARBA00004571"/>
    </source>
</evidence>
<dbReference type="InterPro" id="IPR003715">
    <property type="entry name" value="Poly_export_N"/>
</dbReference>
<dbReference type="GO" id="GO:0015159">
    <property type="term" value="F:polysaccharide transmembrane transporter activity"/>
    <property type="evidence" value="ECO:0007669"/>
    <property type="project" value="InterPro"/>
</dbReference>
<dbReference type="Pfam" id="PF02563">
    <property type="entry name" value="Poly_export"/>
    <property type="match status" value="1"/>
</dbReference>
<dbReference type="AlphaFoldDB" id="A0A7X9X6N7"/>
<evidence type="ECO:0000256" key="3">
    <source>
        <dbReference type="ARBA" id="ARBA00022448"/>
    </source>
</evidence>
<keyword evidence="6" id="KW-0812">Transmembrane</keyword>
<keyword evidence="11" id="KW-0472">Membrane</keyword>